<keyword evidence="3" id="KW-1185">Reference proteome</keyword>
<evidence type="ECO:0000256" key="1">
    <source>
        <dbReference type="SAM" id="SignalP"/>
    </source>
</evidence>
<accession>A0A8T9PYZ9</accession>
<dbReference type="Gene3D" id="2.60.40.10">
    <property type="entry name" value="Immunoglobulins"/>
    <property type="match status" value="1"/>
</dbReference>
<dbReference type="Pfam" id="PF13585">
    <property type="entry name" value="CHU_C"/>
    <property type="match status" value="1"/>
</dbReference>
<dbReference type="RefSeq" id="WP_244673886.1">
    <property type="nucleotide sequence ID" value="NZ_CP095046.1"/>
</dbReference>
<dbReference type="NCBIfam" id="TIGR04131">
    <property type="entry name" value="Bac_Flav_CTERM"/>
    <property type="match status" value="1"/>
</dbReference>
<dbReference type="InterPro" id="IPR013783">
    <property type="entry name" value="Ig-like_fold"/>
</dbReference>
<keyword evidence="1" id="KW-0732">Signal</keyword>
<dbReference type="AlphaFoldDB" id="A0A8T9PYZ9"/>
<feature type="chain" id="PRO_5035906042" evidence="1">
    <location>
        <begin position="27"/>
        <end position="658"/>
    </location>
</feature>
<protein>
    <submittedName>
        <fullName evidence="2">Gliding motility-associated C-terminal domain-containing protein</fullName>
    </submittedName>
</protein>
<feature type="signal peptide" evidence="1">
    <location>
        <begin position="1"/>
        <end position="26"/>
    </location>
</feature>
<gene>
    <name evidence="2" type="ORF">MUN79_17200</name>
</gene>
<dbReference type="Proteomes" id="UP000831796">
    <property type="component" value="Chromosome"/>
</dbReference>
<proteinExistence type="predicted"/>
<dbReference type="InterPro" id="IPR026341">
    <property type="entry name" value="T9SS_type_B"/>
</dbReference>
<name>A0A8T9PYZ9_9BACT</name>
<reference evidence="2" key="1">
    <citation type="submission" date="2022-04" db="EMBL/GenBank/DDBJ databases">
        <title>Hymenobacter sp. isolated from the air.</title>
        <authorList>
            <person name="Won M."/>
            <person name="Lee C.-M."/>
            <person name="Woen H.-Y."/>
            <person name="Kwon S.-W."/>
        </authorList>
    </citation>
    <scope>NUCLEOTIDE SEQUENCE</scope>
    <source>
        <strain evidence="2">5116S-3</strain>
    </source>
</reference>
<evidence type="ECO:0000313" key="3">
    <source>
        <dbReference type="Proteomes" id="UP000831796"/>
    </source>
</evidence>
<dbReference type="EMBL" id="CP095046">
    <property type="protein sequence ID" value="UOQ70464.1"/>
    <property type="molecule type" value="Genomic_DNA"/>
</dbReference>
<dbReference type="KEGG" id="hcu:MUN79_17200"/>
<organism evidence="2 3">
    <name type="scientific">Hymenobacter cellulosilyticus</name>
    <dbReference type="NCBI Taxonomy" id="2932248"/>
    <lineage>
        <taxon>Bacteria</taxon>
        <taxon>Pseudomonadati</taxon>
        <taxon>Bacteroidota</taxon>
        <taxon>Cytophagia</taxon>
        <taxon>Cytophagales</taxon>
        <taxon>Hymenobacteraceae</taxon>
        <taxon>Hymenobacter</taxon>
    </lineage>
</organism>
<evidence type="ECO:0000313" key="2">
    <source>
        <dbReference type="EMBL" id="UOQ70464.1"/>
    </source>
</evidence>
<sequence>MNSVNHFRYLAFLLLTLLGLTGSAQAQCRDQLPSNCDQPFEAFDQQTGLPVQNFCVGRPVRIVITCPGRSGVDRNALYYQFVPGALISAPCTGYNSRSNTFTPTQAGTITVAENAQAGAGTGTIFLRVYEVFATTKPTFQVEACAPGFVRVNVTDQAYDAYTIRIDDGPVQPVSKGAGPQVYAVAGTTGKIKVTGFYAVGGLCVGADSTTYSTLGTAPTPVIRRLALTGTTLQFQLDALPTGYRYELQQADAGSPGGFRTLPQAVFGGSGATLSGVTGPECYRVRLQDVCATPGLPVSPTACSLLLTATSTNGQNTLTFPGTASTYQLRRNGQNLVTLPAGTTTYTDAAVTCGVPYCYQLEAVSGPPVARTTVVSNEACVTTTPSPVLPVPQLVASFTPANQVVLTATVPGLPTGGRVRYLRAAVVGGPTEIGLTARRTLRDSTQRFNPEAASCYQAQFVDDCGNSSALSPAFCPVLLTAKTADPDGNSVQLSWSELRGPDPTGVQYTVQLVDANGAVLSQPAANSSSTSFLDQAPPSDRQVLRYRIAATSPGLTQPSYSNIALITRQMKAVLPTAFTPNGDGLNDVLEVKGRFLSTFTFTVVDRNGQQVFRGTDRTQVWNGRIGNEEPVPGAYVWRFEATDETGKRVVQHGTITLLR</sequence>